<feature type="modified residue" description="4-aspartylphosphate" evidence="2">
    <location>
        <position position="56"/>
    </location>
</feature>
<dbReference type="SUPFAM" id="SSF55874">
    <property type="entry name" value="ATPase domain of HSP90 chaperone/DNA topoisomerase II/histidine kinase"/>
    <property type="match status" value="1"/>
</dbReference>
<evidence type="ECO:0000313" key="4">
    <source>
        <dbReference type="EMBL" id="OOV88729.1"/>
    </source>
</evidence>
<dbReference type="InterPro" id="IPR050595">
    <property type="entry name" value="Bact_response_regulator"/>
</dbReference>
<dbReference type="STRING" id="966.BTA35_0204420"/>
<dbReference type="InterPro" id="IPR001789">
    <property type="entry name" value="Sig_transdc_resp-reg_receiver"/>
</dbReference>
<dbReference type="PROSITE" id="PS50110">
    <property type="entry name" value="RESPONSE_REGULATORY"/>
    <property type="match status" value="1"/>
</dbReference>
<organism evidence="4 5">
    <name type="scientific">Oceanospirillum linum</name>
    <dbReference type="NCBI Taxonomy" id="966"/>
    <lineage>
        <taxon>Bacteria</taxon>
        <taxon>Pseudomonadati</taxon>
        <taxon>Pseudomonadota</taxon>
        <taxon>Gammaproteobacteria</taxon>
        <taxon>Oceanospirillales</taxon>
        <taxon>Oceanospirillaceae</taxon>
        <taxon>Oceanospirillum</taxon>
    </lineage>
</organism>
<accession>A0A1T1HFU4</accession>
<gene>
    <name evidence="4" type="ORF">BTA35_0204420</name>
</gene>
<proteinExistence type="predicted"/>
<dbReference type="InterPro" id="IPR036890">
    <property type="entry name" value="HATPase_C_sf"/>
</dbReference>
<name>A0A1T1HFU4_OCELI</name>
<dbReference type="CDD" id="cd16936">
    <property type="entry name" value="HATPase_RsbW-like"/>
    <property type="match status" value="1"/>
</dbReference>
<evidence type="ECO:0000256" key="1">
    <source>
        <dbReference type="ARBA" id="ARBA00022553"/>
    </source>
</evidence>
<keyword evidence="1 2" id="KW-0597">Phosphoprotein</keyword>
<reference evidence="4" key="1">
    <citation type="submission" date="2017-02" db="EMBL/GenBank/DDBJ databases">
        <title>Draft Genome Sequence of the Salt Water Bacterium Oceanospirillum linum ATCC 11336.</title>
        <authorList>
            <person name="Trachtenberg A.M."/>
            <person name="Carney J.G."/>
            <person name="Linnane J.D."/>
            <person name="Rheaume B.A."/>
            <person name="Pitts N.L."/>
            <person name="Mykles D.L."/>
            <person name="Maclea K.S."/>
        </authorList>
    </citation>
    <scope>NUCLEOTIDE SEQUENCE [LARGE SCALE GENOMIC DNA]</scope>
    <source>
        <strain evidence="4">ATCC 11336</strain>
    </source>
</reference>
<dbReference type="SMART" id="SM00448">
    <property type="entry name" value="REC"/>
    <property type="match status" value="1"/>
</dbReference>
<evidence type="ECO:0000313" key="5">
    <source>
        <dbReference type="Proteomes" id="UP000190064"/>
    </source>
</evidence>
<dbReference type="EMBL" id="MTSD02000001">
    <property type="protein sequence ID" value="OOV88729.1"/>
    <property type="molecule type" value="Genomic_DNA"/>
</dbReference>
<keyword evidence="5" id="KW-1185">Reference proteome</keyword>
<dbReference type="GO" id="GO:0000160">
    <property type="term" value="P:phosphorelay signal transduction system"/>
    <property type="evidence" value="ECO:0007669"/>
    <property type="project" value="InterPro"/>
</dbReference>
<evidence type="ECO:0000259" key="3">
    <source>
        <dbReference type="PROSITE" id="PS50110"/>
    </source>
</evidence>
<dbReference type="SUPFAM" id="SSF52172">
    <property type="entry name" value="CheY-like"/>
    <property type="match status" value="1"/>
</dbReference>
<dbReference type="PANTHER" id="PTHR44591:SF3">
    <property type="entry name" value="RESPONSE REGULATORY DOMAIN-CONTAINING PROTEIN"/>
    <property type="match status" value="1"/>
</dbReference>
<dbReference type="InterPro" id="IPR003594">
    <property type="entry name" value="HATPase_dom"/>
</dbReference>
<dbReference type="Pfam" id="PF00072">
    <property type="entry name" value="Response_reg"/>
    <property type="match status" value="1"/>
</dbReference>
<dbReference type="PANTHER" id="PTHR44591">
    <property type="entry name" value="STRESS RESPONSE REGULATOR PROTEIN 1"/>
    <property type="match status" value="1"/>
</dbReference>
<sequence length="297" mass="34163">MKPYQVLLIEDEEIIAGFIEHTLAKEDIQVVLMPNAESAWTYLQDNPCQTDVILLDRQLPGMDGIEFLQRLKQDTALQRIPVIIETAASDQESIQQGIDAGAYYYLVKPLQRELLIPIINEAASQYREFCTLQETLNETSQALQLMSHAEFTLRTLPEARLLTNALSQIYPEPKKVATGLLELLVNAVEHGNLNISYEEKTLLLMSRQWHEEVEKRLRDPKYKERRVHVSYRKESNRIVLTITDDGNGFNWEPYLEIQPDRVFHLHGRGIAMARRISFDTIDYQGNGNRVVAMVQLG</sequence>
<dbReference type="AlphaFoldDB" id="A0A1T1HFU4"/>
<feature type="domain" description="Response regulatory" evidence="3">
    <location>
        <begin position="5"/>
        <end position="123"/>
    </location>
</feature>
<protein>
    <recommendedName>
        <fullName evidence="3">Response regulatory domain-containing protein</fullName>
    </recommendedName>
</protein>
<dbReference type="Gene3D" id="3.30.565.10">
    <property type="entry name" value="Histidine kinase-like ATPase, C-terminal domain"/>
    <property type="match status" value="1"/>
</dbReference>
<dbReference type="Proteomes" id="UP000190064">
    <property type="component" value="Unassembled WGS sequence"/>
</dbReference>
<comment type="caution">
    <text evidence="4">The sequence shown here is derived from an EMBL/GenBank/DDBJ whole genome shotgun (WGS) entry which is preliminary data.</text>
</comment>
<dbReference type="RefSeq" id="WP_077243176.1">
    <property type="nucleotide sequence ID" value="NZ_FXTS01000004.1"/>
</dbReference>
<dbReference type="InterPro" id="IPR011006">
    <property type="entry name" value="CheY-like_superfamily"/>
</dbReference>
<evidence type="ECO:0000256" key="2">
    <source>
        <dbReference type="PROSITE-ProRule" id="PRU00169"/>
    </source>
</evidence>
<dbReference type="Gene3D" id="3.40.50.2300">
    <property type="match status" value="1"/>
</dbReference>
<dbReference type="CDD" id="cd17574">
    <property type="entry name" value="REC_OmpR"/>
    <property type="match status" value="1"/>
</dbReference>
<dbReference type="Pfam" id="PF13581">
    <property type="entry name" value="HATPase_c_2"/>
    <property type="match status" value="1"/>
</dbReference>